<name>D8Q8S7_SCHCM</name>
<dbReference type="AlphaFoldDB" id="D8Q8S7"/>
<dbReference type="Gene3D" id="3.80.10.10">
    <property type="entry name" value="Ribonuclease Inhibitor"/>
    <property type="match status" value="1"/>
</dbReference>
<dbReference type="VEuPathDB" id="FungiDB:SCHCODRAFT_02632618"/>
<protein>
    <recommendedName>
        <fullName evidence="3">F-box domain-containing protein</fullName>
    </recommendedName>
</protein>
<evidence type="ECO:0000313" key="1">
    <source>
        <dbReference type="EMBL" id="EFI95113.1"/>
    </source>
</evidence>
<dbReference type="OMA" id="RCLIVEC"/>
<evidence type="ECO:0008006" key="3">
    <source>
        <dbReference type="Google" id="ProtNLM"/>
    </source>
</evidence>
<dbReference type="SUPFAM" id="SSF52047">
    <property type="entry name" value="RNI-like"/>
    <property type="match status" value="1"/>
</dbReference>
<dbReference type="CDD" id="cd09917">
    <property type="entry name" value="F-box_SF"/>
    <property type="match status" value="1"/>
</dbReference>
<sequence length="481" mass="53105">MAAIPDIEEIVNVPEDFESGGGTTGAAEEGGADTDYLYVPTRLLFPLIFVNPGHLLGLRTNKPSLTPRLQLDVQATPREPGTASPRLPLEILELIVGLCDRRTQLNVALVCRALICASRQRTFAAVKLNMFGGPAISLIPFASLLDSSVRTIIPYVRQVTISNASSLGTEVLRAIECAQSFPNITSLRLEWTVQTYRLSDMGPYVSRLPGITDLSLHDAAFGTFSALTSTVSALPNLQNLTLAYIFVTDFDEAPPQQDERVLAKLRSVECYDGGYSSSRDPSVPQRLFGWLSSLRRPPPLEHVGVSLRVADVAGTTTPFGDYLSMSGEKLTSLAIFLNPRDLARNWTKLDFAHLSIAKFRSVRVEGIDVSSLYLRSIGEGLLRLLSFVLSAPVLRTITIHVFLDATEDEWFESLDKKMNWAALERLIVKSHGLAQVSFEIDEWHEGKRKCTAFAHRVRELLPITREGGILQIRTPDGEERS</sequence>
<dbReference type="EMBL" id="GL377308">
    <property type="protein sequence ID" value="EFI95113.1"/>
    <property type="molecule type" value="Genomic_DNA"/>
</dbReference>
<dbReference type="InterPro" id="IPR032675">
    <property type="entry name" value="LRR_dom_sf"/>
</dbReference>
<evidence type="ECO:0000313" key="2">
    <source>
        <dbReference type="Proteomes" id="UP000007431"/>
    </source>
</evidence>
<keyword evidence="2" id="KW-1185">Reference proteome</keyword>
<proteinExistence type="predicted"/>
<accession>D8Q8S7</accession>
<organism evidence="2">
    <name type="scientific">Schizophyllum commune (strain H4-8 / FGSC 9210)</name>
    <name type="common">Split gill fungus</name>
    <dbReference type="NCBI Taxonomy" id="578458"/>
    <lineage>
        <taxon>Eukaryota</taxon>
        <taxon>Fungi</taxon>
        <taxon>Dikarya</taxon>
        <taxon>Basidiomycota</taxon>
        <taxon>Agaricomycotina</taxon>
        <taxon>Agaricomycetes</taxon>
        <taxon>Agaricomycetidae</taxon>
        <taxon>Agaricales</taxon>
        <taxon>Schizophyllaceae</taxon>
        <taxon>Schizophyllum</taxon>
    </lineage>
</organism>
<dbReference type="InParanoid" id="D8Q8S7"/>
<dbReference type="Proteomes" id="UP000007431">
    <property type="component" value="Unassembled WGS sequence"/>
</dbReference>
<reference evidence="1 2" key="1">
    <citation type="journal article" date="2010" name="Nat. Biotechnol.">
        <title>Genome sequence of the model mushroom Schizophyllum commune.</title>
        <authorList>
            <person name="Ohm R.A."/>
            <person name="de Jong J.F."/>
            <person name="Lugones L.G."/>
            <person name="Aerts A."/>
            <person name="Kothe E."/>
            <person name="Stajich J.E."/>
            <person name="de Vries R.P."/>
            <person name="Record E."/>
            <person name="Levasseur A."/>
            <person name="Baker S.E."/>
            <person name="Bartholomew K.A."/>
            <person name="Coutinho P.M."/>
            <person name="Erdmann S."/>
            <person name="Fowler T.J."/>
            <person name="Gathman A.C."/>
            <person name="Lombard V."/>
            <person name="Henrissat B."/>
            <person name="Knabe N."/>
            <person name="Kuees U."/>
            <person name="Lilly W.W."/>
            <person name="Lindquist E."/>
            <person name="Lucas S."/>
            <person name="Magnuson J.K."/>
            <person name="Piumi F."/>
            <person name="Raudaskoski M."/>
            <person name="Salamov A."/>
            <person name="Schmutz J."/>
            <person name="Schwarze F.W.M.R."/>
            <person name="vanKuyk P.A."/>
            <person name="Horton J.S."/>
            <person name="Grigoriev I.V."/>
            <person name="Woesten H.A.B."/>
        </authorList>
    </citation>
    <scope>NUCLEOTIDE SEQUENCE [LARGE SCALE GENOMIC DNA]</scope>
    <source>
        <strain evidence="2">H4-8 / FGSC 9210</strain>
    </source>
</reference>
<gene>
    <name evidence="1" type="ORF">SCHCODRAFT_235829</name>
</gene>
<dbReference type="HOGENOM" id="CLU_567609_0_0_1"/>